<feature type="non-terminal residue" evidence="2">
    <location>
        <position position="1"/>
    </location>
</feature>
<comment type="caution">
    <text evidence="2">The sequence shown here is derived from an EMBL/GenBank/DDBJ whole genome shotgun (WGS) entry which is preliminary data.</text>
</comment>
<proteinExistence type="inferred from homology"/>
<dbReference type="PROSITE" id="PS51409">
    <property type="entry name" value="ARGINASE_2"/>
    <property type="match status" value="1"/>
</dbReference>
<reference evidence="2 3" key="1">
    <citation type="submission" date="2019-11" db="EMBL/GenBank/DDBJ databases">
        <title>Multidrug-resistant Acinetobacter baumannii moving toward extensively drug-resistant over fifteen years in South of Brazil.</title>
        <authorList>
            <person name="Fedrigo N.H."/>
            <person name="Cerdeira L."/>
            <person name="Fuga B."/>
            <person name="Marini P.V.B."/>
            <person name="Shinohara D.R."/>
            <person name="Carrara-Marroni F.E."/>
            <person name="Lincopan N."/>
            <person name="Tognim M.C.B."/>
        </authorList>
    </citation>
    <scope>NUCLEOTIDE SEQUENCE [LARGE SCALE GENOMIC DNA]</scope>
    <source>
        <strain evidence="2 3">Ac576</strain>
    </source>
</reference>
<evidence type="ECO:0000313" key="3">
    <source>
        <dbReference type="Proteomes" id="UP000439424"/>
    </source>
</evidence>
<dbReference type="Pfam" id="PF00491">
    <property type="entry name" value="Arginase"/>
    <property type="match status" value="1"/>
</dbReference>
<feature type="non-terminal residue" evidence="2">
    <location>
        <position position="88"/>
    </location>
</feature>
<gene>
    <name evidence="2" type="ORF">GNY86_23255</name>
</gene>
<dbReference type="AlphaFoldDB" id="A0A6I4HTI6"/>
<dbReference type="EMBL" id="WPIP01000824">
    <property type="protein sequence ID" value="MVM94455.1"/>
    <property type="molecule type" value="Genomic_DNA"/>
</dbReference>
<accession>A0A6I4HTI6</accession>
<sequence>HHIVNKNQHAEFALIGFSSDEGVKRNKGRVGAADAPDAIRAQLANLPIHRPVSIVDLGTVTCEYENLEQAQSELAEQVANSLQNGLKP</sequence>
<dbReference type="SUPFAM" id="SSF52768">
    <property type="entry name" value="Arginase/deacetylase"/>
    <property type="match status" value="1"/>
</dbReference>
<name>A0A6I4HTI6_ACIBA</name>
<dbReference type="InterPro" id="IPR006035">
    <property type="entry name" value="Ureohydrolase"/>
</dbReference>
<dbReference type="Gene3D" id="3.40.800.10">
    <property type="entry name" value="Ureohydrolase domain"/>
    <property type="match status" value="1"/>
</dbReference>
<dbReference type="GO" id="GO:0046872">
    <property type="term" value="F:metal ion binding"/>
    <property type="evidence" value="ECO:0007669"/>
    <property type="project" value="InterPro"/>
</dbReference>
<dbReference type="Proteomes" id="UP000439424">
    <property type="component" value="Unassembled WGS sequence"/>
</dbReference>
<dbReference type="GO" id="GO:0016813">
    <property type="term" value="F:hydrolase activity, acting on carbon-nitrogen (but not peptide) bonds, in linear amidines"/>
    <property type="evidence" value="ECO:0007669"/>
    <property type="project" value="UniProtKB-ARBA"/>
</dbReference>
<evidence type="ECO:0000256" key="1">
    <source>
        <dbReference type="PROSITE-ProRule" id="PRU00742"/>
    </source>
</evidence>
<protein>
    <submittedName>
        <fullName evidence="2">Formimidoylglutamase</fullName>
    </submittedName>
</protein>
<organism evidence="2 3">
    <name type="scientific">Acinetobacter baumannii</name>
    <dbReference type="NCBI Taxonomy" id="470"/>
    <lineage>
        <taxon>Bacteria</taxon>
        <taxon>Pseudomonadati</taxon>
        <taxon>Pseudomonadota</taxon>
        <taxon>Gammaproteobacteria</taxon>
        <taxon>Moraxellales</taxon>
        <taxon>Moraxellaceae</taxon>
        <taxon>Acinetobacter</taxon>
        <taxon>Acinetobacter calcoaceticus/baumannii complex</taxon>
    </lineage>
</organism>
<dbReference type="InterPro" id="IPR023696">
    <property type="entry name" value="Ureohydrolase_dom_sf"/>
</dbReference>
<evidence type="ECO:0000313" key="2">
    <source>
        <dbReference type="EMBL" id="MVM94455.1"/>
    </source>
</evidence>
<comment type="similarity">
    <text evidence="1">Belongs to the arginase family.</text>
</comment>
<dbReference type="RefSeq" id="WP_171502539.1">
    <property type="nucleotide sequence ID" value="NZ_WPIP01000824.1"/>
</dbReference>